<dbReference type="EMBL" id="BAAAMR010000001">
    <property type="protein sequence ID" value="GAA2118457.1"/>
    <property type="molecule type" value="Genomic_DNA"/>
</dbReference>
<evidence type="ECO:0000313" key="3">
    <source>
        <dbReference type="Proteomes" id="UP001501020"/>
    </source>
</evidence>
<sequence length="90" mass="10152">MSTSDDEQRSLGPAQSVSNEFAFITFTRVLTGNGERLLLESPKRRRRVLLDPVVLDALTCFTPEELSRLVASLDEERSGDDQPISTERER</sequence>
<organism evidence="2 3">
    <name type="scientific">Actinomadura napierensis</name>
    <dbReference type="NCBI Taxonomy" id="267854"/>
    <lineage>
        <taxon>Bacteria</taxon>
        <taxon>Bacillati</taxon>
        <taxon>Actinomycetota</taxon>
        <taxon>Actinomycetes</taxon>
        <taxon>Streptosporangiales</taxon>
        <taxon>Thermomonosporaceae</taxon>
        <taxon>Actinomadura</taxon>
    </lineage>
</organism>
<comment type="caution">
    <text evidence="2">The sequence shown here is derived from an EMBL/GenBank/DDBJ whole genome shotgun (WGS) entry which is preliminary data.</text>
</comment>
<feature type="compositionally biased region" description="Basic and acidic residues" evidence="1">
    <location>
        <begin position="74"/>
        <end position="90"/>
    </location>
</feature>
<evidence type="ECO:0000256" key="1">
    <source>
        <dbReference type="SAM" id="MobiDB-lite"/>
    </source>
</evidence>
<reference evidence="3" key="1">
    <citation type="journal article" date="2019" name="Int. J. Syst. Evol. Microbiol.">
        <title>The Global Catalogue of Microorganisms (GCM) 10K type strain sequencing project: providing services to taxonomists for standard genome sequencing and annotation.</title>
        <authorList>
            <consortium name="The Broad Institute Genomics Platform"/>
            <consortium name="The Broad Institute Genome Sequencing Center for Infectious Disease"/>
            <person name="Wu L."/>
            <person name="Ma J."/>
        </authorList>
    </citation>
    <scope>NUCLEOTIDE SEQUENCE [LARGE SCALE GENOMIC DNA]</scope>
    <source>
        <strain evidence="3">JCM 13850</strain>
    </source>
</reference>
<dbReference type="RefSeq" id="WP_344260177.1">
    <property type="nucleotide sequence ID" value="NZ_BAAAMR010000001.1"/>
</dbReference>
<proteinExistence type="predicted"/>
<keyword evidence="3" id="KW-1185">Reference proteome</keyword>
<name>A0ABP5JKE8_9ACTN</name>
<accession>A0ABP5JKE8</accession>
<feature type="region of interest" description="Disordered" evidence="1">
    <location>
        <begin position="71"/>
        <end position="90"/>
    </location>
</feature>
<dbReference type="Proteomes" id="UP001501020">
    <property type="component" value="Unassembled WGS sequence"/>
</dbReference>
<protein>
    <submittedName>
        <fullName evidence="2">Uncharacterized protein</fullName>
    </submittedName>
</protein>
<gene>
    <name evidence="2" type="ORF">GCM10009727_01530</name>
</gene>
<evidence type="ECO:0000313" key="2">
    <source>
        <dbReference type="EMBL" id="GAA2118457.1"/>
    </source>
</evidence>